<dbReference type="PANTHER" id="PTHR42904">
    <property type="entry name" value="NUDIX HYDROLASE, NUDC SUBFAMILY"/>
    <property type="match status" value="1"/>
</dbReference>
<evidence type="ECO:0000256" key="5">
    <source>
        <dbReference type="ARBA" id="ARBA00022723"/>
    </source>
</evidence>
<comment type="cofactor">
    <cofactor evidence="2">
        <name>Zn(2+)</name>
        <dbReference type="ChEBI" id="CHEBI:29105"/>
    </cofactor>
</comment>
<dbReference type="Pfam" id="PF00293">
    <property type="entry name" value="NUDIX"/>
    <property type="match status" value="1"/>
</dbReference>
<evidence type="ECO:0000256" key="2">
    <source>
        <dbReference type="ARBA" id="ARBA00001947"/>
    </source>
</evidence>
<sequence length="349" mass="37481">MELDLPLARGALDAMTTMREKSTISQILNDGPAAFHGLVDGEVSNIRLFFLDSTGSVGLIPSGDGLHVFSVPASCASLFSFPIDEDDAALIGRTGNGVAYIAIALPTGQEDALEETLGESGQSEGICDLSWHSVRRVGHLLSDDDSAMTTAASALLFWRAATSFCARCGAAVRPTGCGWTVTCSQCDHIEYPRQDPAVIVAIVDDDERLLLAHNSGWKTGYYSLIAGFMEAGEAPERAVAREVREEVGLDVRQVRYQGAQPWPFPRSLMLGFTAHVTGGHDSEPDVRPDGSEITNAAFYSRDEFAQCLRDGRIIASGPTAIAHGLIEQWFGGPYLHLQQGTRSADARAH</sequence>
<dbReference type="EMBL" id="LT629792">
    <property type="protein sequence ID" value="SDT88044.1"/>
    <property type="molecule type" value="Genomic_DNA"/>
</dbReference>
<accession>A0ABY0V5T7</accession>
<dbReference type="PROSITE" id="PS51462">
    <property type="entry name" value="NUDIX"/>
    <property type="match status" value="1"/>
</dbReference>
<evidence type="ECO:0000259" key="10">
    <source>
        <dbReference type="PROSITE" id="PS51462"/>
    </source>
</evidence>
<keyword evidence="8" id="KW-0520">NAD</keyword>
<dbReference type="InterPro" id="IPR050241">
    <property type="entry name" value="NAD-cap_RNA_hydrolase_NudC"/>
</dbReference>
<dbReference type="RefSeq" id="WP_157886319.1">
    <property type="nucleotide sequence ID" value="NZ_LT629792.1"/>
</dbReference>
<organism evidence="11 12">
    <name type="scientific">Schaalia radingae</name>
    <dbReference type="NCBI Taxonomy" id="131110"/>
    <lineage>
        <taxon>Bacteria</taxon>
        <taxon>Bacillati</taxon>
        <taxon>Actinomycetota</taxon>
        <taxon>Actinomycetes</taxon>
        <taxon>Actinomycetales</taxon>
        <taxon>Actinomycetaceae</taxon>
        <taxon>Schaalia</taxon>
    </lineage>
</organism>
<evidence type="ECO:0000256" key="9">
    <source>
        <dbReference type="ARBA" id="ARBA00023679"/>
    </source>
</evidence>
<keyword evidence="7" id="KW-0460">Magnesium</keyword>
<evidence type="ECO:0000256" key="4">
    <source>
        <dbReference type="ARBA" id="ARBA00012381"/>
    </source>
</evidence>
<dbReference type="NCBIfam" id="NF001299">
    <property type="entry name" value="PRK00241.1"/>
    <property type="match status" value="1"/>
</dbReference>
<keyword evidence="5" id="KW-0479">Metal-binding</keyword>
<evidence type="ECO:0000256" key="3">
    <source>
        <dbReference type="ARBA" id="ARBA00009595"/>
    </source>
</evidence>
<name>A0ABY0V5T7_9ACTO</name>
<dbReference type="PROSITE" id="PS00893">
    <property type="entry name" value="NUDIX_BOX"/>
    <property type="match status" value="1"/>
</dbReference>
<dbReference type="Gene3D" id="3.90.79.20">
    <property type="match status" value="1"/>
</dbReference>
<feature type="domain" description="Nudix hydrolase" evidence="10">
    <location>
        <begin position="192"/>
        <end position="327"/>
    </location>
</feature>
<dbReference type="InterPro" id="IPR015797">
    <property type="entry name" value="NUDIX_hydrolase-like_dom_sf"/>
</dbReference>
<proteinExistence type="inferred from homology"/>
<dbReference type="InterPro" id="IPR000086">
    <property type="entry name" value="NUDIX_hydrolase_dom"/>
</dbReference>
<dbReference type="Gene3D" id="3.90.79.10">
    <property type="entry name" value="Nucleoside Triphosphate Pyrophosphohydrolase"/>
    <property type="match status" value="1"/>
</dbReference>
<keyword evidence="12" id="KW-1185">Reference proteome</keyword>
<evidence type="ECO:0000256" key="8">
    <source>
        <dbReference type="ARBA" id="ARBA00023027"/>
    </source>
</evidence>
<evidence type="ECO:0000256" key="6">
    <source>
        <dbReference type="ARBA" id="ARBA00022801"/>
    </source>
</evidence>
<comment type="catalytic activity">
    <reaction evidence="9">
        <text>a 5'-end NAD(+)-phospho-ribonucleoside in mRNA + H2O = a 5'-end phospho-adenosine-phospho-ribonucleoside in mRNA + beta-nicotinamide D-ribonucleotide + 2 H(+)</text>
        <dbReference type="Rhea" id="RHEA:60876"/>
        <dbReference type="Rhea" id="RHEA-COMP:15698"/>
        <dbReference type="Rhea" id="RHEA-COMP:15719"/>
        <dbReference type="ChEBI" id="CHEBI:14649"/>
        <dbReference type="ChEBI" id="CHEBI:15377"/>
        <dbReference type="ChEBI" id="CHEBI:15378"/>
        <dbReference type="ChEBI" id="CHEBI:144029"/>
        <dbReference type="ChEBI" id="CHEBI:144051"/>
    </reaction>
    <physiologicalReaction direction="left-to-right" evidence="9">
        <dbReference type="Rhea" id="RHEA:60877"/>
    </physiologicalReaction>
</comment>
<dbReference type="InterPro" id="IPR020084">
    <property type="entry name" value="NUDIX_hydrolase_CS"/>
</dbReference>
<protein>
    <recommendedName>
        <fullName evidence="4">NAD(+) diphosphatase</fullName>
        <ecNumber evidence="4">3.6.1.22</ecNumber>
    </recommendedName>
</protein>
<evidence type="ECO:0000313" key="11">
    <source>
        <dbReference type="EMBL" id="SDT88044.1"/>
    </source>
</evidence>
<evidence type="ECO:0000256" key="1">
    <source>
        <dbReference type="ARBA" id="ARBA00001946"/>
    </source>
</evidence>
<dbReference type="SUPFAM" id="SSF55811">
    <property type="entry name" value="Nudix"/>
    <property type="match status" value="1"/>
</dbReference>
<dbReference type="Proteomes" id="UP000198976">
    <property type="component" value="Chromosome I"/>
</dbReference>
<dbReference type="EC" id="3.6.1.22" evidence="4"/>
<evidence type="ECO:0000313" key="12">
    <source>
        <dbReference type="Proteomes" id="UP000198976"/>
    </source>
</evidence>
<comment type="cofactor">
    <cofactor evidence="1">
        <name>Mg(2+)</name>
        <dbReference type="ChEBI" id="CHEBI:18420"/>
    </cofactor>
</comment>
<dbReference type="PANTHER" id="PTHR42904:SF6">
    <property type="entry name" value="NAD-CAPPED RNA HYDROLASE NUDT12"/>
    <property type="match status" value="1"/>
</dbReference>
<evidence type="ECO:0000256" key="7">
    <source>
        <dbReference type="ARBA" id="ARBA00022842"/>
    </source>
</evidence>
<comment type="similarity">
    <text evidence="3">Belongs to the Nudix hydrolase family. NudC subfamily.</text>
</comment>
<keyword evidence="6" id="KW-0378">Hydrolase</keyword>
<dbReference type="CDD" id="cd03429">
    <property type="entry name" value="NUDIX_NADH_pyrophosphatase_Nudt13"/>
    <property type="match status" value="1"/>
</dbReference>
<reference evidence="11 12" key="1">
    <citation type="submission" date="2016-10" db="EMBL/GenBank/DDBJ databases">
        <authorList>
            <person name="Varghese N."/>
            <person name="Submissions S."/>
        </authorList>
    </citation>
    <scope>NUCLEOTIDE SEQUENCE [LARGE SCALE GENOMIC DNA]</scope>
    <source>
        <strain evidence="11 12">DSM 9169</strain>
    </source>
</reference>
<gene>
    <name evidence="11" type="ORF">SAMN04489714_0498</name>
</gene>
<dbReference type="InterPro" id="IPR049734">
    <property type="entry name" value="NudC-like_C"/>
</dbReference>